<reference evidence="1" key="1">
    <citation type="submission" date="2023-05" db="EMBL/GenBank/DDBJ databases">
        <authorList>
            <consortium name="ELIXIR-Norway"/>
        </authorList>
    </citation>
    <scope>NUCLEOTIDE SEQUENCE</scope>
</reference>
<evidence type="ECO:0000313" key="2">
    <source>
        <dbReference type="Proteomes" id="UP001162501"/>
    </source>
</evidence>
<feature type="non-terminal residue" evidence="1">
    <location>
        <position position="75"/>
    </location>
</feature>
<dbReference type="EMBL" id="OX596095">
    <property type="protein sequence ID" value="CAM9491289.1"/>
    <property type="molecule type" value="Genomic_DNA"/>
</dbReference>
<organism evidence="1 2">
    <name type="scientific">Rangifer tarandus platyrhynchus</name>
    <name type="common">Svalbard reindeer</name>
    <dbReference type="NCBI Taxonomy" id="3082113"/>
    <lineage>
        <taxon>Eukaryota</taxon>
        <taxon>Metazoa</taxon>
        <taxon>Chordata</taxon>
        <taxon>Craniata</taxon>
        <taxon>Vertebrata</taxon>
        <taxon>Euteleostomi</taxon>
        <taxon>Mammalia</taxon>
        <taxon>Eutheria</taxon>
        <taxon>Laurasiatheria</taxon>
        <taxon>Artiodactyla</taxon>
        <taxon>Ruminantia</taxon>
        <taxon>Pecora</taxon>
        <taxon>Cervidae</taxon>
        <taxon>Odocoileinae</taxon>
        <taxon>Rangifer</taxon>
    </lineage>
</organism>
<evidence type="ECO:0000313" key="1">
    <source>
        <dbReference type="EMBL" id="CAM9491289.1"/>
    </source>
</evidence>
<name>A0AC59Y969_RANTA</name>
<reference evidence="1" key="2">
    <citation type="submission" date="2025-03" db="EMBL/GenBank/DDBJ databases">
        <authorList>
            <consortium name="ELIXIR-Norway"/>
            <consortium name="Elixir Norway"/>
        </authorList>
    </citation>
    <scope>NUCLEOTIDE SEQUENCE</scope>
</reference>
<sequence length="75" mass="8923">SMSTFFNVTISLTFLKYIIDIHGRKREKYRKKSSITPGSMQNYFYIVSFMQVLIPINYINICVHLLQWVILSMLK</sequence>
<dbReference type="Proteomes" id="UP001162501">
    <property type="component" value="Chromosome 11"/>
</dbReference>
<feature type="non-terminal residue" evidence="1">
    <location>
        <position position="1"/>
    </location>
</feature>
<accession>A0AC59Y969</accession>
<gene>
    <name evidence="1" type="ORF">MRATA1EN22A_LOCUS3261</name>
</gene>
<protein>
    <submittedName>
        <fullName evidence="1">Uncharacterized protein</fullName>
    </submittedName>
</protein>
<proteinExistence type="predicted"/>